<dbReference type="EMBL" id="AP018042">
    <property type="protein sequence ID" value="BAX79509.1"/>
    <property type="molecule type" value="Genomic_DNA"/>
</dbReference>
<proteinExistence type="inferred from homology"/>
<dbReference type="RefSeq" id="WP_096428408.1">
    <property type="nucleotide sequence ID" value="NZ_AP018042.1"/>
</dbReference>
<sequence>MKLKGKAKLLRVFVGEADRVYQRPLYEAIVYGAKRYGLAGATVHRGIMSYGANSRIHSSKIFALSDDLPIIIELVDSEEKVNGFLHIIELLIEKSGGGGMITMEQVDVIRYQPQNK</sequence>
<dbReference type="PANTHER" id="PTHR35983:SF1">
    <property type="entry name" value="UPF0166 PROTEIN TM_0021"/>
    <property type="match status" value="1"/>
</dbReference>
<dbReference type="AlphaFoldDB" id="A0A1Y1CGL3"/>
<name>A0A1Y1CGL3_9BACT</name>
<protein>
    <submittedName>
        <fullName evidence="2">Uncharacterized protein</fullName>
    </submittedName>
</protein>
<dbReference type="InterPro" id="IPR003793">
    <property type="entry name" value="UPF0166"/>
</dbReference>
<evidence type="ECO:0000313" key="2">
    <source>
        <dbReference type="EMBL" id="BAX79509.1"/>
    </source>
</evidence>
<dbReference type="OrthoDB" id="9795599at2"/>
<evidence type="ECO:0000313" key="3">
    <source>
        <dbReference type="Proteomes" id="UP000218267"/>
    </source>
</evidence>
<dbReference type="InterPro" id="IPR015867">
    <property type="entry name" value="N-reg_PII/ATP_PRibTrfase_C"/>
</dbReference>
<gene>
    <name evidence="2" type="ORF">ALGA_1123</name>
</gene>
<dbReference type="Pfam" id="PF02641">
    <property type="entry name" value="DUF190"/>
    <property type="match status" value="1"/>
</dbReference>
<accession>A0A1Y1CGL3</accession>
<dbReference type="PANTHER" id="PTHR35983">
    <property type="entry name" value="UPF0166 PROTEIN TM_0021"/>
    <property type="match status" value="1"/>
</dbReference>
<dbReference type="SUPFAM" id="SSF54913">
    <property type="entry name" value="GlnB-like"/>
    <property type="match status" value="1"/>
</dbReference>
<reference evidence="2 3" key="1">
    <citation type="journal article" date="2018" name="Mar. Genomics">
        <title>Complete genome sequence of Marinifilaceae bacterium strain SPP2, isolated from the Antarctic marine sediment.</title>
        <authorList>
            <person name="Watanabe M."/>
            <person name="Kojima H."/>
            <person name="Fukui M."/>
        </authorList>
    </citation>
    <scope>NUCLEOTIDE SEQUENCE [LARGE SCALE GENOMIC DNA]</scope>
    <source>
        <strain evidence="2 3">SPP2</strain>
    </source>
</reference>
<keyword evidence="3" id="KW-1185">Reference proteome</keyword>
<organism evidence="2 3">
    <name type="scientific">Labilibaculum antarcticum</name>
    <dbReference type="NCBI Taxonomy" id="1717717"/>
    <lineage>
        <taxon>Bacteria</taxon>
        <taxon>Pseudomonadati</taxon>
        <taxon>Bacteroidota</taxon>
        <taxon>Bacteroidia</taxon>
        <taxon>Marinilabiliales</taxon>
        <taxon>Marinifilaceae</taxon>
        <taxon>Labilibaculum</taxon>
    </lineage>
</organism>
<evidence type="ECO:0000256" key="1">
    <source>
        <dbReference type="ARBA" id="ARBA00010554"/>
    </source>
</evidence>
<dbReference type="Proteomes" id="UP000218267">
    <property type="component" value="Chromosome"/>
</dbReference>
<dbReference type="Gene3D" id="3.30.70.120">
    <property type="match status" value="1"/>
</dbReference>
<reference evidence="3" key="2">
    <citation type="journal article" date="2020" name="Antonie Van Leeuwenhoek">
        <title>Labilibaculum antarcticum sp. nov., a novel facultative anaerobic, psychrotorelant bacterium isolated from marine sediment of Antarctica.</title>
        <authorList>
            <person name="Watanabe M."/>
            <person name="Kojima H."/>
            <person name="Fukui M."/>
        </authorList>
    </citation>
    <scope>NUCLEOTIDE SEQUENCE [LARGE SCALE GENOMIC DNA]</scope>
    <source>
        <strain evidence="3">SPP2</strain>
    </source>
</reference>
<comment type="similarity">
    <text evidence="1">Belongs to the UPF0166 family.</text>
</comment>
<dbReference type="InterPro" id="IPR011322">
    <property type="entry name" value="N-reg_PII-like_a/b"/>
</dbReference>
<dbReference type="KEGG" id="mbas:ALGA_1123"/>